<keyword evidence="3" id="KW-0732">Signal</keyword>
<organism evidence="4 5">
    <name type="scientific">Solirubrobacter pauli</name>
    <dbReference type="NCBI Taxonomy" id="166793"/>
    <lineage>
        <taxon>Bacteria</taxon>
        <taxon>Bacillati</taxon>
        <taxon>Actinomycetota</taxon>
        <taxon>Thermoleophilia</taxon>
        <taxon>Solirubrobacterales</taxon>
        <taxon>Solirubrobacteraceae</taxon>
        <taxon>Solirubrobacter</taxon>
    </lineage>
</organism>
<evidence type="ECO:0000313" key="4">
    <source>
        <dbReference type="EMBL" id="RKQ91887.1"/>
    </source>
</evidence>
<evidence type="ECO:0000256" key="3">
    <source>
        <dbReference type="SAM" id="SignalP"/>
    </source>
</evidence>
<keyword evidence="2" id="KW-0812">Transmembrane</keyword>
<reference evidence="4 5" key="1">
    <citation type="submission" date="2018-10" db="EMBL/GenBank/DDBJ databases">
        <title>Genomic Encyclopedia of Archaeal and Bacterial Type Strains, Phase II (KMG-II): from individual species to whole genera.</title>
        <authorList>
            <person name="Goeker M."/>
        </authorList>
    </citation>
    <scope>NUCLEOTIDE SEQUENCE [LARGE SCALE GENOMIC DNA]</scope>
    <source>
        <strain evidence="4 5">DSM 14954</strain>
    </source>
</reference>
<accession>A0A660L9W9</accession>
<keyword evidence="5" id="KW-1185">Reference proteome</keyword>
<name>A0A660L9W9_9ACTN</name>
<evidence type="ECO:0000313" key="5">
    <source>
        <dbReference type="Proteomes" id="UP000278962"/>
    </source>
</evidence>
<proteinExistence type="predicted"/>
<feature type="chain" id="PRO_5039718398" description="TPM domain-containing protein" evidence="3">
    <location>
        <begin position="21"/>
        <end position="222"/>
    </location>
</feature>
<dbReference type="AlphaFoldDB" id="A0A660L9W9"/>
<protein>
    <recommendedName>
        <fullName evidence="6">TPM domain-containing protein</fullName>
    </recommendedName>
</protein>
<comment type="caution">
    <text evidence="4">The sequence shown here is derived from an EMBL/GenBank/DDBJ whole genome shotgun (WGS) entry which is preliminary data.</text>
</comment>
<gene>
    <name evidence="4" type="ORF">C8N24_1721</name>
</gene>
<feature type="compositionally biased region" description="Basic and acidic residues" evidence="1">
    <location>
        <begin position="161"/>
        <end position="179"/>
    </location>
</feature>
<feature type="signal peptide" evidence="3">
    <location>
        <begin position="1"/>
        <end position="20"/>
    </location>
</feature>
<evidence type="ECO:0000256" key="1">
    <source>
        <dbReference type="SAM" id="MobiDB-lite"/>
    </source>
</evidence>
<keyword evidence="2" id="KW-0472">Membrane</keyword>
<dbReference type="Proteomes" id="UP000278962">
    <property type="component" value="Unassembled WGS sequence"/>
</dbReference>
<feature type="region of interest" description="Disordered" evidence="1">
    <location>
        <begin position="159"/>
        <end position="183"/>
    </location>
</feature>
<sequence>MKALVPVLLALLVLAAPARAEDRLDRAAAGLRTAPLYVHPELEFLLPEADRTLIVSHLREAYLPFDVKVVALPSVESDESGGEADRMLWALNDRLPKAKRLLINVDQRGNFELLKIDLDRDFDVPFELEYAREEGARNIVPRLRGVFQIVARTGEDGYSYQRERPTDPLEPLPEDRPDDFLDDSDDRTTPDWVVLLSCAVAGLFTGAICWAGSFLFRTYRRA</sequence>
<evidence type="ECO:0008006" key="6">
    <source>
        <dbReference type="Google" id="ProtNLM"/>
    </source>
</evidence>
<feature type="transmembrane region" description="Helical" evidence="2">
    <location>
        <begin position="192"/>
        <end position="216"/>
    </location>
</feature>
<dbReference type="RefSeq" id="WP_121249642.1">
    <property type="nucleotide sequence ID" value="NZ_RBIL01000001.1"/>
</dbReference>
<evidence type="ECO:0000256" key="2">
    <source>
        <dbReference type="SAM" id="Phobius"/>
    </source>
</evidence>
<dbReference type="EMBL" id="RBIL01000001">
    <property type="protein sequence ID" value="RKQ91887.1"/>
    <property type="molecule type" value="Genomic_DNA"/>
</dbReference>
<keyword evidence="2" id="KW-1133">Transmembrane helix</keyword>